<feature type="domain" description="Helicase C-terminal" evidence="8">
    <location>
        <begin position="2183"/>
        <end position="2390"/>
    </location>
</feature>
<feature type="compositionally biased region" description="Basic and acidic residues" evidence="5">
    <location>
        <begin position="430"/>
        <end position="445"/>
    </location>
</feature>
<dbReference type="InterPro" id="IPR027417">
    <property type="entry name" value="P-loop_NTPase"/>
</dbReference>
<dbReference type="PANTHER" id="PTHR47960">
    <property type="entry name" value="DEAD-BOX ATP-DEPENDENT RNA HELICASE 50"/>
    <property type="match status" value="1"/>
</dbReference>
<evidence type="ECO:0000259" key="8">
    <source>
        <dbReference type="PROSITE" id="PS51194"/>
    </source>
</evidence>
<feature type="region of interest" description="Disordered" evidence="5">
    <location>
        <begin position="1627"/>
        <end position="1724"/>
    </location>
</feature>
<dbReference type="Gene3D" id="3.40.50.300">
    <property type="entry name" value="P-loop containing nucleotide triphosphate hydrolases"/>
    <property type="match status" value="2"/>
</dbReference>
<evidence type="ECO:0000256" key="5">
    <source>
        <dbReference type="SAM" id="MobiDB-lite"/>
    </source>
</evidence>
<reference evidence="9" key="1">
    <citation type="submission" date="2014-11" db="EMBL/GenBank/DDBJ databases">
        <authorList>
            <person name="Otto D Thomas"/>
            <person name="Naeem Raeece"/>
        </authorList>
    </citation>
    <scope>NUCLEOTIDE SEQUENCE</scope>
</reference>
<sequence length="2503" mass="279059">MRWSDSSRIALCVCALLCWLPQPVSSFFHQIQGGFLGSHTERGRVLSRRETGTIPVTRGKDTRSVLLHSVAESLLDLSELGDETAEREKGKEGLMEEEGDEEDLLLLGPPEATETGLEEASTLVLEAHREVSQRLTVDLEDLGLLCGVKTLVGDLKEAVSKFDMKAEGARGFLLQFVRTLSKAAGATDRQRAVVEALGAHLPRRLRALRADVGTRPLAFGRSRHEMAAFIRENRERAPKKRKSRSYLRTCRDAEIVRVFAETAVSSGQKYSHDEVTEAIERAEAKDRARDRELRLLKAAASLKKKKKSGEETAAEQEARGRKPYAPFDYGWELPEGHEEEQEEEIEVIEQEREGEEDREESQEEMEEAESSTEDSHNDDGAEEEYGTEEAAEKEEEEDGGGMGWLTASRSALRDEMSRQRGGNEVSAAETKNDKEASTGKGKVEFRTTSSEAAAAAASAQASASSERLSNRGQASASDSDEETAQIEKERQRAAEGERKVAKFQLEVKNMAKDEMIEFLRKNSDLVPDKSKLLQDIAVGRLQRQPRQELENTCMLVYAQKVGAVQNTDMMSKKELLRALRTQISDADRLEMDGRTVTLKSLASLPVAELREVVRNLASQKQQKKLSEEDLLARRLEVLPAFMQEKFEIWQKDALVGWLKANQRIFPTVYQKYKEKEINKMSARELGGKVRGCLVDALMEARAAKKAKEQLLLERRQEREAETRRAVEEIRRQEEREEEERRKEQQREEERRKEQQREEERRREAQREEEERKRETEREEQEKIKSEEEREAKKDDGESNENPYGSLTKKDCLQLLTLLHKFVRSELISISSSVTEALEQKYKKDRASEKEKGAARIPPAQPGTLEMRRVLKRLRLEELRGLVRLAVSRSDLAAETGEGLSRSDLLEELQDPSNTEVLSQAAQGDPKSLSFLTGEGAQGRLQQQSDAHLRAAYVAMCRVARSTEDSPELSSAEEAARDLEEDIMKGNVGVGPSMRPDEMSRKELESMALLLSVYLPSTVPRNEDGSILYKKMSTTDLRKAVRDALDEALVQSVNGMSREDLLTSMVADMDKFSSFLDPSLRTREGLEAKETTELRHLLLQLMATRTDRERSMRAFGPDGAVQTFAAGHAGGVESRQERAKEVFMDMQTREHPNLVGELKLRAEEAEPDESAETFAGEEEETEALLRERWGETMLPVQEMIYKKVLEKDDEEGSEYAIADLGHSELVDLVVAHRDHLQDAQVKVSQEALAGESMESLREMGAVGLMRAADKSTREPVMETLSDAMHSLGPSLFLAQTGLTSEMKSRLPWKLSPFPSSEERRKNKFAEAELSQEDTENCEALLSILRTFSLPRLSSIHSLLIEATQRELRAYEELHTREAAANEAAENPTHDTFSASVGRPDKKSPPKDPALEELEKLYERRVPQNAAPAWASRDKRKRAKVETPPPITEEERESLMRILEREDEATAYESQVEDGSQHLVAESIEGGEERGQKGEENRTAAVEPKEREEKETGEEGEERRENKNESSSSVLSDLGVNREGAEEALTQLCGGDLSVLSNAAASLFEKEEEEEEEEGVEGEKEMSEDREDLQTDMDGEVAADDVSTFSSVLSGLSDEEIGLLLLELSEGRDPSEFALSEEEEKSLQEALQAEEAGELDVRGLGMENSGEAISESESVSVEETDRSVEGEEAEVEEVGKEEDEEGMQTEVQLTEEAEQEEGEEAGDMEEHLLVLSDREAEERLLAAEREEMGEDETEIVEGFEEETAPVESGTVGIQIEGGEEEEEDSAEGECWWTDGEEQEAQTQVEEEEEEEYEFNEDDFETVEEAEMMAEQERRHTASWEYETDGRESAEEEDAEGDGETEGEIEDKWASAWRDLKTAESPTDEVDEESLIASHPAAIEWLSLGLSPSSVASVLSLVGSQSVPTDVQRLAVPLLLSGGKGNSLEEREGETGREGGGQGLAFAAQTGSGKTFAFLLPLFQTLREEEKKSGFLRRPRHPRMIVLAPTRELAQQVFEVAKALCKGPLKLSCASLIGGDDIGKQRKELQRQVDVVVGTPSRVLLHWMKGNMAMGSVRSLVVDEVDTMMLQGFGSDVMQLVQPLCVPRGEGEGSPSSAGAPESEKGAGAKRVVLREDRQLILSTATLTAAARKLLEADKLPSIKFAEVPGLHLGVSSVRHDFVETKGRDKLEVLRELLKGKLAADSQAERKGKPKPKTLVFCNTIKSCRAVEHALREMDMPSLSYHGEIPPAERKDNFDLFAGRKETMELALEREGLFDEEEEEGEGWGEGEGRIGGARRGKARRKDDAHLHNLLVCTDIAARGLDLPNVDRVVLFDFPLNSVDYIHRAGRTGRCGKKGNVISLIARRDKVLATAIQRAIKARKPLDSLSSSKRDYATDKAPKPAGATGEKGDRETGGGKASKAAVSENAPKNPNVGKHVRRSGFHGPKTVAWHRERAERLQERKRAQTTGRGAGKHAPPARGQQKHKANKSAREKVKKQINRQKGRPGR</sequence>
<dbReference type="GO" id="GO:0016787">
    <property type="term" value="F:hydrolase activity"/>
    <property type="evidence" value="ECO:0007669"/>
    <property type="project" value="UniProtKB-KW"/>
</dbReference>
<feature type="compositionally biased region" description="Acidic residues" evidence="5">
    <location>
        <begin position="1792"/>
        <end position="1827"/>
    </location>
</feature>
<evidence type="ECO:0000313" key="9">
    <source>
        <dbReference type="EMBL" id="CEM50446.1"/>
    </source>
</evidence>
<feature type="compositionally biased region" description="Basic and acidic residues" evidence="5">
    <location>
        <begin position="1828"/>
        <end position="1846"/>
    </location>
</feature>
<evidence type="ECO:0000256" key="6">
    <source>
        <dbReference type="SAM" id="SignalP"/>
    </source>
</evidence>
<feature type="region of interest" description="Disordered" evidence="5">
    <location>
        <begin position="2101"/>
        <end position="2122"/>
    </location>
</feature>
<evidence type="ECO:0000256" key="3">
    <source>
        <dbReference type="ARBA" id="ARBA00022806"/>
    </source>
</evidence>
<keyword evidence="1" id="KW-0547">Nucleotide-binding</keyword>
<feature type="compositionally biased region" description="Acidic residues" evidence="5">
    <location>
        <begin position="1564"/>
        <end position="1574"/>
    </location>
</feature>
<feature type="compositionally biased region" description="Acidic residues" evidence="5">
    <location>
        <begin position="337"/>
        <end position="372"/>
    </location>
</feature>
<evidence type="ECO:0000256" key="2">
    <source>
        <dbReference type="ARBA" id="ARBA00022801"/>
    </source>
</evidence>
<feature type="compositionally biased region" description="Low complexity" evidence="5">
    <location>
        <begin position="449"/>
        <end position="466"/>
    </location>
</feature>
<protein>
    <recommendedName>
        <fullName evidence="10">Helicase ATP-binding domain-containing protein</fullName>
    </recommendedName>
</protein>
<feature type="domain" description="Helicase ATP-binding" evidence="7">
    <location>
        <begin position="1948"/>
        <end position="2158"/>
    </location>
</feature>
<dbReference type="SMART" id="SM00490">
    <property type="entry name" value="HELICc"/>
    <property type="match status" value="1"/>
</dbReference>
<keyword evidence="3" id="KW-0347">Helicase</keyword>
<feature type="signal peptide" evidence="6">
    <location>
        <begin position="1"/>
        <end position="26"/>
    </location>
</feature>
<dbReference type="CDD" id="cd18787">
    <property type="entry name" value="SF2_C_DEAD"/>
    <property type="match status" value="1"/>
</dbReference>
<feature type="compositionally biased region" description="Basic and acidic residues" evidence="5">
    <location>
        <begin position="1485"/>
        <end position="1508"/>
    </location>
</feature>
<dbReference type="InterPro" id="IPR014001">
    <property type="entry name" value="Helicase_ATP-bd"/>
</dbReference>
<dbReference type="InterPro" id="IPR044742">
    <property type="entry name" value="DEAD/DEAH_RhlB"/>
</dbReference>
<feature type="region of interest" description="Disordered" evidence="5">
    <location>
        <begin position="301"/>
        <end position="497"/>
    </location>
</feature>
<name>A0A0G4I0T6_9ALVE</name>
<feature type="region of interest" description="Disordered" evidence="5">
    <location>
        <begin position="1308"/>
        <end position="1330"/>
    </location>
</feature>
<proteinExistence type="predicted"/>
<evidence type="ECO:0000259" key="7">
    <source>
        <dbReference type="PROSITE" id="PS51192"/>
    </source>
</evidence>
<feature type="region of interest" description="Disordered" evidence="5">
    <location>
        <begin position="910"/>
        <end position="931"/>
    </location>
</feature>
<accession>A0A0G4I0T6</accession>
<dbReference type="EMBL" id="CDMZ01004662">
    <property type="protein sequence ID" value="CEM50446.1"/>
    <property type="molecule type" value="Genomic_DNA"/>
</dbReference>
<feature type="compositionally biased region" description="Low complexity" evidence="5">
    <location>
        <begin position="1663"/>
        <end position="1675"/>
    </location>
</feature>
<dbReference type="VEuPathDB" id="CryptoDB:Cvel_10000"/>
<feature type="compositionally biased region" description="Basic and acidic residues" evidence="5">
    <location>
        <begin position="1397"/>
        <end position="1420"/>
    </location>
</feature>
<organism evidence="9">
    <name type="scientific">Chromera velia CCMP2878</name>
    <dbReference type="NCBI Taxonomy" id="1169474"/>
    <lineage>
        <taxon>Eukaryota</taxon>
        <taxon>Sar</taxon>
        <taxon>Alveolata</taxon>
        <taxon>Colpodellida</taxon>
        <taxon>Chromeraceae</taxon>
        <taxon>Chromera</taxon>
    </lineage>
</organism>
<feature type="compositionally biased region" description="Basic and acidic residues" evidence="5">
    <location>
        <begin position="722"/>
        <end position="796"/>
    </location>
</feature>
<dbReference type="Pfam" id="PF00270">
    <property type="entry name" value="DEAD"/>
    <property type="match status" value="1"/>
</dbReference>
<dbReference type="PROSITE" id="PS51194">
    <property type="entry name" value="HELICASE_CTER"/>
    <property type="match status" value="1"/>
</dbReference>
<feature type="compositionally biased region" description="Acidic residues" evidence="5">
    <location>
        <begin position="1847"/>
        <end position="1862"/>
    </location>
</feature>
<feature type="compositionally biased region" description="Basic residues" evidence="5">
    <location>
        <begin position="2477"/>
        <end position="2503"/>
    </location>
</feature>
<keyword evidence="4" id="KW-0067">ATP-binding</keyword>
<feature type="chain" id="PRO_5005192067" description="Helicase ATP-binding domain-containing protein" evidence="6">
    <location>
        <begin position="27"/>
        <end position="2503"/>
    </location>
</feature>
<dbReference type="PROSITE" id="PS51192">
    <property type="entry name" value="HELICASE_ATP_BIND_1"/>
    <property type="match status" value="1"/>
</dbReference>
<gene>
    <name evidence="9" type="ORF">Cvel_10000</name>
</gene>
<keyword evidence="6" id="KW-0732">Signal</keyword>
<feature type="compositionally biased region" description="Basic and acidic residues" evidence="5">
    <location>
        <begin position="2446"/>
        <end position="2459"/>
    </location>
</feature>
<dbReference type="GO" id="GO:0004386">
    <property type="term" value="F:helicase activity"/>
    <property type="evidence" value="ECO:0007669"/>
    <property type="project" value="UniProtKB-KW"/>
</dbReference>
<dbReference type="GO" id="GO:0005524">
    <property type="term" value="F:ATP binding"/>
    <property type="evidence" value="ECO:0007669"/>
    <property type="project" value="UniProtKB-KW"/>
</dbReference>
<dbReference type="SUPFAM" id="SSF52540">
    <property type="entry name" value="P-loop containing nucleoside triphosphate hydrolases"/>
    <property type="match status" value="1"/>
</dbReference>
<feature type="region of interest" description="Disordered" evidence="5">
    <location>
        <begin position="2274"/>
        <end position="2296"/>
    </location>
</feature>
<feature type="compositionally biased region" description="Basic and acidic residues" evidence="5">
    <location>
        <begin position="485"/>
        <end position="497"/>
    </location>
</feature>
<dbReference type="InterPro" id="IPR001650">
    <property type="entry name" value="Helicase_C-like"/>
</dbReference>
<feature type="compositionally biased region" description="Basic and acidic residues" evidence="5">
    <location>
        <begin position="2385"/>
        <end position="2395"/>
    </location>
</feature>
<feature type="compositionally biased region" description="Acidic residues" evidence="5">
    <location>
        <begin position="1684"/>
        <end position="1721"/>
    </location>
</feature>
<dbReference type="SMART" id="SM00487">
    <property type="entry name" value="DEXDc"/>
    <property type="match status" value="1"/>
</dbReference>
<feature type="region of interest" description="Disordered" evidence="5">
    <location>
        <begin position="1558"/>
        <end position="1587"/>
    </location>
</feature>
<feature type="region of interest" description="Disordered" evidence="5">
    <location>
        <begin position="1481"/>
        <end position="1536"/>
    </location>
</feature>
<feature type="compositionally biased region" description="Basic and acidic residues" evidence="5">
    <location>
        <begin position="1315"/>
        <end position="1325"/>
    </location>
</feature>
<feature type="compositionally biased region" description="Acidic residues" evidence="5">
    <location>
        <begin position="380"/>
        <end position="399"/>
    </location>
</feature>
<feature type="region of interest" description="Disordered" evidence="5">
    <location>
        <begin position="1378"/>
        <end position="1451"/>
    </location>
</feature>
<feature type="region of interest" description="Disordered" evidence="5">
    <location>
        <begin position="2377"/>
        <end position="2503"/>
    </location>
</feature>
<feature type="region of interest" description="Disordered" evidence="5">
    <location>
        <begin position="722"/>
        <end position="806"/>
    </location>
</feature>
<keyword evidence="2" id="KW-0378">Hydrolase</keyword>
<dbReference type="InterPro" id="IPR011545">
    <property type="entry name" value="DEAD/DEAH_box_helicase_dom"/>
</dbReference>
<evidence type="ECO:0000256" key="4">
    <source>
        <dbReference type="ARBA" id="ARBA00022840"/>
    </source>
</evidence>
<feature type="region of interest" description="Disordered" evidence="5">
    <location>
        <begin position="1756"/>
        <end position="1862"/>
    </location>
</feature>
<feature type="compositionally biased region" description="Polar residues" evidence="5">
    <location>
        <begin position="910"/>
        <end position="921"/>
    </location>
</feature>
<dbReference type="Pfam" id="PF00271">
    <property type="entry name" value="Helicase_C"/>
    <property type="match status" value="1"/>
</dbReference>
<dbReference type="GO" id="GO:0003676">
    <property type="term" value="F:nucleic acid binding"/>
    <property type="evidence" value="ECO:0007669"/>
    <property type="project" value="InterPro"/>
</dbReference>
<evidence type="ECO:0008006" key="10">
    <source>
        <dbReference type="Google" id="ProtNLM"/>
    </source>
</evidence>
<dbReference type="CDD" id="cd00268">
    <property type="entry name" value="DEADc"/>
    <property type="match status" value="1"/>
</dbReference>
<evidence type="ECO:0000256" key="1">
    <source>
        <dbReference type="ARBA" id="ARBA00022741"/>
    </source>
</evidence>
<feature type="compositionally biased region" description="Acidic residues" evidence="5">
    <location>
        <begin position="1775"/>
        <end position="1785"/>
    </location>
</feature>